<dbReference type="PANTHER" id="PTHR21373:SF0">
    <property type="entry name" value="N-ALPHA-ACETYLTRANSFERASE 35, NATC AUXILIARY SUBUNIT"/>
    <property type="match status" value="1"/>
</dbReference>
<dbReference type="AlphaFoldDB" id="A0A6G1SFX0"/>
<feature type="domain" description="NAA35-like TPR repeats" evidence="7">
    <location>
        <begin position="385"/>
        <end position="745"/>
    </location>
</feature>
<dbReference type="GO" id="GO:0016740">
    <property type="term" value="F:transferase activity"/>
    <property type="evidence" value="ECO:0007669"/>
    <property type="project" value="UniProtKB-KW"/>
</dbReference>
<protein>
    <recommendedName>
        <fullName evidence="4">Protein MAK10 homolog</fullName>
    </recommendedName>
</protein>
<name>A0A6G1SFX0_9ACAR</name>
<evidence type="ECO:0000256" key="5">
    <source>
        <dbReference type="SAM" id="MobiDB-lite"/>
    </source>
</evidence>
<keyword evidence="8" id="KW-0808">Transferase</keyword>
<dbReference type="PANTHER" id="PTHR21373">
    <property type="entry name" value="GLUCOSE REPRESSIBLE PROTEIN MAK10"/>
    <property type="match status" value="1"/>
</dbReference>
<proteinExistence type="inferred from homology"/>
<sequence>MDVKDSCWLDITEEFHKSVAQLNLGELMKNEQFTLLEAMSAIELMDPKMDSGMIFNKIKRPLLTFEQSIRSGAIKINNLEYDELIGIIDDTYSCLTVWFEGHPLAQTIMTNLYLHDTERIEDKCLRVFSQAMLKIVDFIDRLVMTIYCVEEEDFLVNGGKFNLASQLNEHKILSSLEDLCQHYEKLIANSQQRSTMQNNPSSQLAQQRANNIEDRDLNQASTNGCTEGEPNDPVKTKQLAAILTRLRFTQNFYAFLLNISKNLLKEPNVSGPNYTALVQKAIKTVQSTAINCDQLLEKCLKYLDTWKESIELGIKPVPPSDEQEVPSEIYPTIMGFDPLINYKILPPAYPRCTYIKTRPAALNHLKDLIVKLRECIVVSKDFYRKSFNRSLESIEQFSKYFEPKSCVISRSFMLILYLPARLSDMLRDELTLSLSEYCEPIIPLIKKDSHKSQTIDEFLNESVLIFFQVITLYGHNAARQHEKIPELINSFKNLQYSAFLVNDVLKNNFVYSWTTYYFAKLCIKYVLAGLELELFSPHEYPYVFWYLYDILYRNEKSELEYAKQLLYECQLASDQASQPGKPGQGGAKTKGAIQKKTKKKTQINTSFHDRSLLLNDALRFLTGGMFLLTYGLKRQGKIKTPSLEFTSEEICFDHRFGTITGAPVFPAYKFNLDRLEKLESVYTEAYECFSEARKLFEKYGAGQEGCLTVCKSNMVVARLLSSNSNSFADREVEFCFDRHPSFPTVKL</sequence>
<evidence type="ECO:0000313" key="8">
    <source>
        <dbReference type="EMBL" id="MDE49375.1"/>
    </source>
</evidence>
<dbReference type="GO" id="GO:0031417">
    <property type="term" value="C:NatC complex"/>
    <property type="evidence" value="ECO:0007669"/>
    <property type="project" value="InterPro"/>
</dbReference>
<evidence type="ECO:0000256" key="3">
    <source>
        <dbReference type="ARBA" id="ARBA00022490"/>
    </source>
</evidence>
<accession>A0A6G1SFX0</accession>
<comment type="similarity">
    <text evidence="2">Belongs to the MAK10 family.</text>
</comment>
<evidence type="ECO:0000256" key="1">
    <source>
        <dbReference type="ARBA" id="ARBA00004496"/>
    </source>
</evidence>
<dbReference type="InterPro" id="IPR057982">
    <property type="entry name" value="TPR_NAA35"/>
</dbReference>
<organism evidence="8">
    <name type="scientific">Aceria tosichella</name>
    <name type="common">wheat curl mite</name>
    <dbReference type="NCBI Taxonomy" id="561515"/>
    <lineage>
        <taxon>Eukaryota</taxon>
        <taxon>Metazoa</taxon>
        <taxon>Ecdysozoa</taxon>
        <taxon>Arthropoda</taxon>
        <taxon>Chelicerata</taxon>
        <taxon>Arachnida</taxon>
        <taxon>Acari</taxon>
        <taxon>Acariformes</taxon>
        <taxon>Trombidiformes</taxon>
        <taxon>Prostigmata</taxon>
        <taxon>Eupodina</taxon>
        <taxon>Eriophyoidea</taxon>
        <taxon>Eriophyidae</taxon>
        <taxon>Eriophyinae</taxon>
        <taxon>Aceriini</taxon>
        <taxon>Aceria</taxon>
    </lineage>
</organism>
<dbReference type="Pfam" id="PF25789">
    <property type="entry name" value="TPR_NAA35"/>
    <property type="match status" value="1"/>
</dbReference>
<evidence type="ECO:0000259" key="6">
    <source>
        <dbReference type="Pfam" id="PF04112"/>
    </source>
</evidence>
<evidence type="ECO:0000256" key="2">
    <source>
        <dbReference type="ARBA" id="ARBA00006289"/>
    </source>
</evidence>
<evidence type="ECO:0000259" key="7">
    <source>
        <dbReference type="Pfam" id="PF25789"/>
    </source>
</evidence>
<feature type="region of interest" description="Disordered" evidence="5">
    <location>
        <begin position="576"/>
        <end position="597"/>
    </location>
</feature>
<dbReference type="EMBL" id="GGYP01004604">
    <property type="protein sequence ID" value="MDE49375.1"/>
    <property type="molecule type" value="Transcribed_RNA"/>
</dbReference>
<keyword evidence="3" id="KW-0963">Cytoplasm</keyword>
<dbReference type="InterPro" id="IPR007244">
    <property type="entry name" value="Naa35_N"/>
</dbReference>
<comment type="subcellular location">
    <subcellularLocation>
        <location evidence="1">Cytoplasm</location>
    </subcellularLocation>
</comment>
<evidence type="ECO:0000256" key="4">
    <source>
        <dbReference type="ARBA" id="ARBA00030494"/>
    </source>
</evidence>
<dbReference type="Pfam" id="PF04112">
    <property type="entry name" value="Mak10"/>
    <property type="match status" value="1"/>
</dbReference>
<reference evidence="8" key="1">
    <citation type="submission" date="2018-10" db="EMBL/GenBank/DDBJ databases">
        <title>Transcriptome assembly of Aceria tosichella (Wheat curl mite) Type 2.</title>
        <authorList>
            <person name="Scully E.D."/>
            <person name="Geib S.M."/>
            <person name="Palmer N.A."/>
            <person name="Gupta A.K."/>
            <person name="Sarath G."/>
            <person name="Tatineni S."/>
        </authorList>
    </citation>
    <scope>NUCLEOTIDE SEQUENCE</scope>
    <source>
        <strain evidence="8">LincolnNE</strain>
    </source>
</reference>
<feature type="domain" description="NAA35-like N-terminal" evidence="6">
    <location>
        <begin position="25"/>
        <end position="122"/>
    </location>
</feature>
<dbReference type="InterPro" id="IPR057983">
    <property type="entry name" value="NAA35-like_N"/>
</dbReference>
<gene>
    <name evidence="8" type="primary">NAA35</name>
    <name evidence="8" type="ORF">g.13241</name>
</gene>